<dbReference type="PANTHER" id="PTHR11259">
    <property type="entry name" value="RAS-RELATED GTP BINDING RAG/GTR YEAST"/>
    <property type="match status" value="1"/>
</dbReference>
<dbReference type="Gene3D" id="3.40.50.300">
    <property type="entry name" value="P-loop containing nucleotide triphosphate hydrolases"/>
    <property type="match status" value="1"/>
</dbReference>
<reference evidence="3 4" key="1">
    <citation type="journal article" date="2020" name="Nature">
        <title>Isolation of an archaeon at the prokaryote-eukaryote interface.</title>
        <authorList>
            <person name="Imachi H."/>
            <person name="Nobu M.K."/>
            <person name="Nakahara N."/>
            <person name="Morono Y."/>
            <person name="Ogawara M."/>
            <person name="Takaki Y."/>
            <person name="Takano Y."/>
            <person name="Uematsu K."/>
            <person name="Ikuta T."/>
            <person name="Ito M."/>
            <person name="Matsui Y."/>
            <person name="Miyazaki M."/>
            <person name="Murata K."/>
            <person name="Saito Y."/>
            <person name="Sakai S."/>
            <person name="Song C."/>
            <person name="Tasumi E."/>
            <person name="Yamanaka Y."/>
            <person name="Yamaguchi T."/>
            <person name="Kamagata Y."/>
            <person name="Tamaki H."/>
            <person name="Takai K."/>
        </authorList>
    </citation>
    <scope>NUCLEOTIDE SEQUENCE [LARGE SCALE GENOMIC DNA]</scope>
    <source>
        <strain evidence="3 4">MK-D1</strain>
    </source>
</reference>
<evidence type="ECO:0000313" key="4">
    <source>
        <dbReference type="Proteomes" id="UP000321408"/>
    </source>
</evidence>
<evidence type="ECO:0000256" key="1">
    <source>
        <dbReference type="ARBA" id="ARBA00022741"/>
    </source>
</evidence>
<dbReference type="GO" id="GO:0003924">
    <property type="term" value="F:GTPase activity"/>
    <property type="evidence" value="ECO:0007669"/>
    <property type="project" value="TreeGrafter"/>
</dbReference>
<proteinExistence type="predicted"/>
<dbReference type="GO" id="GO:0005525">
    <property type="term" value="F:GTP binding"/>
    <property type="evidence" value="ECO:0007669"/>
    <property type="project" value="UniProtKB-KW"/>
</dbReference>
<dbReference type="Proteomes" id="UP000321408">
    <property type="component" value="Chromosome"/>
</dbReference>
<keyword evidence="4" id="KW-1185">Reference proteome</keyword>
<name>A0A5B9DB62_9ARCH</name>
<evidence type="ECO:0000313" key="3">
    <source>
        <dbReference type="EMBL" id="QEE16489.1"/>
    </source>
</evidence>
<organism evidence="3 4">
    <name type="scientific">Promethearchaeum syntrophicum</name>
    <dbReference type="NCBI Taxonomy" id="2594042"/>
    <lineage>
        <taxon>Archaea</taxon>
        <taxon>Promethearchaeati</taxon>
        <taxon>Promethearchaeota</taxon>
        <taxon>Promethearchaeia</taxon>
        <taxon>Promethearchaeales</taxon>
        <taxon>Promethearchaeaceae</taxon>
        <taxon>Promethearchaeum</taxon>
    </lineage>
</organism>
<dbReference type="GO" id="GO:1904263">
    <property type="term" value="P:positive regulation of TORC1 signaling"/>
    <property type="evidence" value="ECO:0007669"/>
    <property type="project" value="TreeGrafter"/>
</dbReference>
<sequence>MKKNLLFPFDDLLVKGAIFSIYGSMGPEAVFFYPFPSDSTYSFPEMDNHASSKFEQRNYMQIAVKSISLLLVDYSFEDEKNLQLKDVHIFGVLPYPDLNCIGLTYFTYFFSQERKRFIPVSLSLLVHENKRSFIYDSINRLKKPTKDFTQYLIELCIKNKIYSELEGQDYWENVLTKFIDFFGEIQKIQNQPISPITKKRRIKILFTGLENTGKTSFILTVKRKFSGLPTILPSTEPMNEPLNFLGTTIMKWDIPGKKDFRKAILENSELYLFESDVIYYFIDVMAPRIDESLEFLAKVMDKLHEYESKIPIVFIITKVDEDVADSIEIKDAIAEIRQSHLKIIGDHPYKFFNTSIFSIYSVLNAFSYGLRNLSPNREMIEHLLWGFLARNEFVTGLLVNESGLVLAAQQVNVKGPEDVLNRKQIFEIAAPQFAILAKQFQSFDDKISDTIKYQFSEKDIIILKRFIVEDFAFFYIFYTKKPESLKNLEKNFPEFLDRIRNLLLLYIK</sequence>
<dbReference type="GeneID" id="41330307"/>
<dbReference type="AlphaFoldDB" id="A0A5B9DB62"/>
<dbReference type="Pfam" id="PF04670">
    <property type="entry name" value="Gtr1_RagA"/>
    <property type="match status" value="1"/>
</dbReference>
<protein>
    <submittedName>
        <fullName evidence="3">ADP-ribosylation factor-like protein</fullName>
    </submittedName>
</protein>
<dbReference type="GO" id="GO:0009267">
    <property type="term" value="P:cellular response to starvation"/>
    <property type="evidence" value="ECO:0007669"/>
    <property type="project" value="TreeGrafter"/>
</dbReference>
<dbReference type="EMBL" id="CP042905">
    <property type="protein sequence ID" value="QEE16489.1"/>
    <property type="molecule type" value="Genomic_DNA"/>
</dbReference>
<dbReference type="RefSeq" id="WP_147663364.1">
    <property type="nucleotide sequence ID" value="NZ_CP042905.2"/>
</dbReference>
<dbReference type="InterPro" id="IPR006762">
    <property type="entry name" value="Gtr1_RagA"/>
</dbReference>
<evidence type="ECO:0000256" key="2">
    <source>
        <dbReference type="ARBA" id="ARBA00023134"/>
    </source>
</evidence>
<dbReference type="SUPFAM" id="SSF52540">
    <property type="entry name" value="P-loop containing nucleoside triphosphate hydrolases"/>
    <property type="match status" value="1"/>
</dbReference>
<accession>A0A5B9DB62</accession>
<reference evidence="3 4" key="2">
    <citation type="journal article" date="2024" name="Int. J. Syst. Evol. Microbiol.">
        <title>Promethearchaeum syntrophicum gen. nov., sp. nov., an anaerobic, obligately syntrophic archaeon, the first isolate of the lineage 'Asgard' archaea, and proposal of the new archaeal phylum Promethearchaeota phyl. nov. and kingdom Promethearchaeati regn. nov.</title>
        <authorList>
            <person name="Imachi H."/>
            <person name="Nobu M.K."/>
            <person name="Kato S."/>
            <person name="Takaki Y."/>
            <person name="Miyazaki M."/>
            <person name="Miyata M."/>
            <person name="Ogawara M."/>
            <person name="Saito Y."/>
            <person name="Sakai S."/>
            <person name="Tahara Y.O."/>
            <person name="Takano Y."/>
            <person name="Tasumi E."/>
            <person name="Uematsu K."/>
            <person name="Yoshimura T."/>
            <person name="Itoh T."/>
            <person name="Ohkuma M."/>
            <person name="Takai K."/>
        </authorList>
    </citation>
    <scope>NUCLEOTIDE SEQUENCE [LARGE SCALE GENOMIC DNA]</scope>
    <source>
        <strain evidence="3 4">MK-D1</strain>
    </source>
</reference>
<dbReference type="PANTHER" id="PTHR11259:SF2">
    <property type="entry name" value="GH16429P"/>
    <property type="match status" value="1"/>
</dbReference>
<dbReference type="CDD" id="cd00882">
    <property type="entry name" value="Ras_like_GTPase"/>
    <property type="match status" value="1"/>
</dbReference>
<dbReference type="InterPro" id="IPR027417">
    <property type="entry name" value="P-loop_NTPase"/>
</dbReference>
<keyword evidence="2" id="KW-0342">GTP-binding</keyword>
<dbReference type="KEGG" id="psyt:DSAG12_02319"/>
<keyword evidence="1" id="KW-0547">Nucleotide-binding</keyword>
<dbReference type="GO" id="GO:1990131">
    <property type="term" value="C:Gtr1-Gtr2 GTPase complex"/>
    <property type="evidence" value="ECO:0007669"/>
    <property type="project" value="TreeGrafter"/>
</dbReference>
<gene>
    <name evidence="3" type="ORF">DSAG12_02319</name>
</gene>
<dbReference type="GO" id="GO:0005764">
    <property type="term" value="C:lysosome"/>
    <property type="evidence" value="ECO:0007669"/>
    <property type="project" value="TreeGrafter"/>
</dbReference>